<keyword evidence="2" id="KW-1185">Reference proteome</keyword>
<dbReference type="InterPro" id="IPR023203">
    <property type="entry name" value="TTHA0068_sf"/>
</dbReference>
<gene>
    <name evidence="1" type="ORF">ACFFK0_15105</name>
</gene>
<dbReference type="Gene3D" id="1.10.3450.10">
    <property type="entry name" value="TTHA0068-like"/>
    <property type="match status" value="1"/>
</dbReference>
<dbReference type="PANTHER" id="PTHR34796:SF1">
    <property type="entry name" value="EXPRESSED PROTEIN"/>
    <property type="match status" value="1"/>
</dbReference>
<accession>A0ABV6DM86</accession>
<dbReference type="SUPFAM" id="SSF140663">
    <property type="entry name" value="TTHA0068-like"/>
    <property type="match status" value="1"/>
</dbReference>
<name>A0ABV6DM86_9BACL</name>
<reference evidence="1 2" key="1">
    <citation type="submission" date="2024-09" db="EMBL/GenBank/DDBJ databases">
        <authorList>
            <person name="Sun Q."/>
            <person name="Mori K."/>
        </authorList>
    </citation>
    <scope>NUCLEOTIDE SEQUENCE [LARGE SCALE GENOMIC DNA]</scope>
    <source>
        <strain evidence="1 2">CCM 7759</strain>
    </source>
</reference>
<sequence>MVQGYDRLFIEFVYYFNVERDYFECHEVMEELWLEEGRHPLLQGLLQVAVGLYHHANGNVSGAVKLLTAALQKLDPQPEETLGIHLDKLRRDSAEYLDKLRRIGEAPFAPYDLDIEVLDPVLCDAVERLIANPPVKEHENG</sequence>
<comment type="caution">
    <text evidence="1">The sequence shown here is derived from an EMBL/GenBank/DDBJ whole genome shotgun (WGS) entry which is preliminary data.</text>
</comment>
<dbReference type="InterPro" id="IPR005500">
    <property type="entry name" value="DUF309"/>
</dbReference>
<dbReference type="Proteomes" id="UP001589776">
    <property type="component" value="Unassembled WGS sequence"/>
</dbReference>
<organism evidence="1 2">
    <name type="scientific">Paenibacillus chartarius</name>
    <dbReference type="NCBI Taxonomy" id="747481"/>
    <lineage>
        <taxon>Bacteria</taxon>
        <taxon>Bacillati</taxon>
        <taxon>Bacillota</taxon>
        <taxon>Bacilli</taxon>
        <taxon>Bacillales</taxon>
        <taxon>Paenibacillaceae</taxon>
        <taxon>Paenibacillus</taxon>
    </lineage>
</organism>
<protein>
    <submittedName>
        <fullName evidence="1">DUF309 domain-containing protein</fullName>
    </submittedName>
</protein>
<evidence type="ECO:0000313" key="2">
    <source>
        <dbReference type="Proteomes" id="UP001589776"/>
    </source>
</evidence>
<proteinExistence type="predicted"/>
<dbReference type="Pfam" id="PF03745">
    <property type="entry name" value="DUF309"/>
    <property type="match status" value="1"/>
</dbReference>
<dbReference type="PANTHER" id="PTHR34796">
    <property type="entry name" value="EXPRESSED PROTEIN"/>
    <property type="match status" value="1"/>
</dbReference>
<dbReference type="EMBL" id="JBHLWN010000062">
    <property type="protein sequence ID" value="MFC0213759.1"/>
    <property type="molecule type" value="Genomic_DNA"/>
</dbReference>
<dbReference type="RefSeq" id="WP_377471090.1">
    <property type="nucleotide sequence ID" value="NZ_JBHLWN010000062.1"/>
</dbReference>
<evidence type="ECO:0000313" key="1">
    <source>
        <dbReference type="EMBL" id="MFC0213759.1"/>
    </source>
</evidence>